<evidence type="ECO:0000313" key="2">
    <source>
        <dbReference type="Proteomes" id="UP000622687"/>
    </source>
</evidence>
<accession>A0A934HUK8</accession>
<protein>
    <submittedName>
        <fullName evidence="1">Uncharacterized protein</fullName>
    </submittedName>
</protein>
<gene>
    <name evidence="1" type="ORF">I6U51_19450</name>
</gene>
<evidence type="ECO:0000313" key="1">
    <source>
        <dbReference type="EMBL" id="MBI6874851.1"/>
    </source>
</evidence>
<keyword evidence="2" id="KW-1185">Reference proteome</keyword>
<reference evidence="1" key="1">
    <citation type="submission" date="2020-12" db="EMBL/GenBank/DDBJ databases">
        <title>Clostridium thailandense sp. nov., a novel acetogenic bacterium isolated from peat land soil in Thailand.</title>
        <authorList>
            <person name="Chaikitkaew S."/>
            <person name="Birkeland N.K."/>
        </authorList>
    </citation>
    <scope>NUCLEOTIDE SEQUENCE</scope>
    <source>
        <strain evidence="1">DSM 17425</strain>
    </source>
</reference>
<organism evidence="1 2">
    <name type="scientific">Clostridium aciditolerans</name>
    <dbReference type="NCBI Taxonomy" id="339861"/>
    <lineage>
        <taxon>Bacteria</taxon>
        <taxon>Bacillati</taxon>
        <taxon>Bacillota</taxon>
        <taxon>Clostridia</taxon>
        <taxon>Eubacteriales</taxon>
        <taxon>Clostridiaceae</taxon>
        <taxon>Clostridium</taxon>
    </lineage>
</organism>
<dbReference type="RefSeq" id="WP_211144226.1">
    <property type="nucleotide sequence ID" value="NZ_JAEEGB010000035.1"/>
</dbReference>
<proteinExistence type="predicted"/>
<comment type="caution">
    <text evidence="1">The sequence shown here is derived from an EMBL/GenBank/DDBJ whole genome shotgun (WGS) entry which is preliminary data.</text>
</comment>
<sequence length="142" mass="16747">MNCCYQCPYMVRGTFNSPGCYCPYYYNFYYRQEEGFEVEEEYPPQAAPGTFLAVDPSFARRVARRCEERRRPRLEVTLNNGQVITLRDFEAGEDSLVGTNVRTGDDEVLDYQAIRRLRCLRRRARNGNPDEYEYGECDCREQ</sequence>
<dbReference type="EMBL" id="JAEEGB010000035">
    <property type="protein sequence ID" value="MBI6874851.1"/>
    <property type="molecule type" value="Genomic_DNA"/>
</dbReference>
<dbReference type="Proteomes" id="UP000622687">
    <property type="component" value="Unassembled WGS sequence"/>
</dbReference>
<name>A0A934HUK8_9CLOT</name>
<dbReference type="AlphaFoldDB" id="A0A934HUK8"/>